<feature type="compositionally biased region" description="Pro residues" evidence="1">
    <location>
        <begin position="51"/>
        <end position="67"/>
    </location>
</feature>
<gene>
    <name evidence="3" type="ORF">DdX_01791</name>
</gene>
<dbReference type="EMBL" id="JAKKPZ010000001">
    <property type="protein sequence ID" value="KAI1729545.1"/>
    <property type="molecule type" value="Genomic_DNA"/>
</dbReference>
<keyword evidence="2" id="KW-1133">Transmembrane helix</keyword>
<evidence type="ECO:0000256" key="2">
    <source>
        <dbReference type="SAM" id="Phobius"/>
    </source>
</evidence>
<dbReference type="AlphaFoldDB" id="A0AAD4RE52"/>
<protein>
    <submittedName>
        <fullName evidence="3">Uncharacterized protein</fullName>
    </submittedName>
</protein>
<organism evidence="3 4">
    <name type="scientific">Ditylenchus destructor</name>
    <dbReference type="NCBI Taxonomy" id="166010"/>
    <lineage>
        <taxon>Eukaryota</taxon>
        <taxon>Metazoa</taxon>
        <taxon>Ecdysozoa</taxon>
        <taxon>Nematoda</taxon>
        <taxon>Chromadorea</taxon>
        <taxon>Rhabditida</taxon>
        <taxon>Tylenchina</taxon>
        <taxon>Tylenchomorpha</taxon>
        <taxon>Sphaerularioidea</taxon>
        <taxon>Anguinidae</taxon>
        <taxon>Anguininae</taxon>
        <taxon>Ditylenchus</taxon>
    </lineage>
</organism>
<accession>A0AAD4RE52</accession>
<comment type="caution">
    <text evidence="3">The sequence shown here is derived from an EMBL/GenBank/DDBJ whole genome shotgun (WGS) entry which is preliminary data.</text>
</comment>
<evidence type="ECO:0000313" key="3">
    <source>
        <dbReference type="EMBL" id="KAI1729545.1"/>
    </source>
</evidence>
<keyword evidence="2" id="KW-0472">Membrane</keyword>
<evidence type="ECO:0000313" key="4">
    <source>
        <dbReference type="Proteomes" id="UP001201812"/>
    </source>
</evidence>
<name>A0AAD4RE52_9BILA</name>
<proteinExistence type="predicted"/>
<feature type="region of interest" description="Disordered" evidence="1">
    <location>
        <begin position="34"/>
        <end position="74"/>
    </location>
</feature>
<sequence length="104" mass="11100">MNITVSFTGLLLLCILGCLIYYLYVSNKKKNDAIKIGRPKSSVQPSSGYPPQRPPVPVSPPTQPPYPQETKPGICPAVLSSDTKNMNHCETVSGTAATAPPMGQ</sequence>
<feature type="transmembrane region" description="Helical" evidence="2">
    <location>
        <begin position="6"/>
        <end position="25"/>
    </location>
</feature>
<keyword evidence="2" id="KW-0812">Transmembrane</keyword>
<reference evidence="3" key="1">
    <citation type="submission" date="2022-01" db="EMBL/GenBank/DDBJ databases">
        <title>Genome Sequence Resource for Two Populations of Ditylenchus destructor, the Migratory Endoparasitic Phytonematode.</title>
        <authorList>
            <person name="Zhang H."/>
            <person name="Lin R."/>
            <person name="Xie B."/>
        </authorList>
    </citation>
    <scope>NUCLEOTIDE SEQUENCE</scope>
    <source>
        <strain evidence="3">BazhouSP</strain>
    </source>
</reference>
<dbReference type="Proteomes" id="UP001201812">
    <property type="component" value="Unassembled WGS sequence"/>
</dbReference>
<evidence type="ECO:0000256" key="1">
    <source>
        <dbReference type="SAM" id="MobiDB-lite"/>
    </source>
</evidence>
<keyword evidence="4" id="KW-1185">Reference proteome</keyword>